<dbReference type="Proteomes" id="UP000886886">
    <property type="component" value="Unassembled WGS sequence"/>
</dbReference>
<reference evidence="1" key="1">
    <citation type="submission" date="2020-10" db="EMBL/GenBank/DDBJ databases">
        <authorList>
            <person name="Gilroy R."/>
        </authorList>
    </citation>
    <scope>NUCLEOTIDE SEQUENCE</scope>
    <source>
        <strain evidence="1">ChiSjej3B21-11622</strain>
    </source>
</reference>
<evidence type="ECO:0000313" key="2">
    <source>
        <dbReference type="Proteomes" id="UP000886886"/>
    </source>
</evidence>
<gene>
    <name evidence="1" type="ORF">IAB26_11565</name>
</gene>
<organism evidence="1 2">
    <name type="scientific">Candidatus Limivivens merdigallinarum</name>
    <dbReference type="NCBI Taxonomy" id="2840859"/>
    <lineage>
        <taxon>Bacteria</taxon>
        <taxon>Bacillati</taxon>
        <taxon>Bacillota</taxon>
        <taxon>Clostridia</taxon>
        <taxon>Lachnospirales</taxon>
        <taxon>Lachnospiraceae</taxon>
        <taxon>Lachnospiraceae incertae sedis</taxon>
        <taxon>Candidatus Limivivens</taxon>
    </lineage>
</organism>
<proteinExistence type="predicted"/>
<name>A0A9D0ZX64_9FIRM</name>
<evidence type="ECO:0000313" key="1">
    <source>
        <dbReference type="EMBL" id="HIQ97186.1"/>
    </source>
</evidence>
<protein>
    <submittedName>
        <fullName evidence="1">Uncharacterized protein</fullName>
    </submittedName>
</protein>
<sequence length="87" mass="9946">MEGQIGKELDLMCNLSGYVEKKGIEQTKVLMVSNMLKQGYERMEPFPKNFLHLPYLHATIIFGRMRTCDQIAAAMTARKGCRIDAYT</sequence>
<dbReference type="AlphaFoldDB" id="A0A9D0ZX64"/>
<dbReference type="EMBL" id="DVFT01000170">
    <property type="protein sequence ID" value="HIQ97186.1"/>
    <property type="molecule type" value="Genomic_DNA"/>
</dbReference>
<reference evidence="1" key="2">
    <citation type="journal article" date="2021" name="PeerJ">
        <title>Extensive microbial diversity within the chicken gut microbiome revealed by metagenomics and culture.</title>
        <authorList>
            <person name="Gilroy R."/>
            <person name="Ravi A."/>
            <person name="Getino M."/>
            <person name="Pursley I."/>
            <person name="Horton D.L."/>
            <person name="Alikhan N.F."/>
            <person name="Baker D."/>
            <person name="Gharbi K."/>
            <person name="Hall N."/>
            <person name="Watson M."/>
            <person name="Adriaenssens E.M."/>
            <person name="Foster-Nyarko E."/>
            <person name="Jarju S."/>
            <person name="Secka A."/>
            <person name="Antonio M."/>
            <person name="Oren A."/>
            <person name="Chaudhuri R.R."/>
            <person name="La Ragione R."/>
            <person name="Hildebrand F."/>
            <person name="Pallen M.J."/>
        </authorList>
    </citation>
    <scope>NUCLEOTIDE SEQUENCE</scope>
    <source>
        <strain evidence="1">ChiSjej3B21-11622</strain>
    </source>
</reference>
<comment type="caution">
    <text evidence="1">The sequence shown here is derived from an EMBL/GenBank/DDBJ whole genome shotgun (WGS) entry which is preliminary data.</text>
</comment>
<accession>A0A9D0ZX64</accession>